<protein>
    <submittedName>
        <fullName evidence="1">Uncharacterized protein</fullName>
    </submittedName>
</protein>
<gene>
    <name evidence="1" type="ORF">WN51_06296</name>
</gene>
<sequence>MINSVDKSKITRIPTAECICFTVFLQRNGHVPELIFRGLHFPKIFDMYLTFSIGDSAISFRMDKLSSTICDRGSPTLVCSKKATEKLFEIKLEIRMGIAQQVMFYIDQSVPKMRRFFSHKMFDKFHDDGIKSDELKVVVPQERDRVAHNTSWYVELNDDSWEHMLNTQIVFLKRNQY</sequence>
<name>A0A0M8ZSJ8_9HYME</name>
<dbReference type="Proteomes" id="UP000053105">
    <property type="component" value="Unassembled WGS sequence"/>
</dbReference>
<evidence type="ECO:0000313" key="2">
    <source>
        <dbReference type="Proteomes" id="UP000053105"/>
    </source>
</evidence>
<evidence type="ECO:0000313" key="1">
    <source>
        <dbReference type="EMBL" id="KOX70097.1"/>
    </source>
</evidence>
<keyword evidence="2" id="KW-1185">Reference proteome</keyword>
<organism evidence="1 2">
    <name type="scientific">Melipona quadrifasciata</name>
    <dbReference type="NCBI Taxonomy" id="166423"/>
    <lineage>
        <taxon>Eukaryota</taxon>
        <taxon>Metazoa</taxon>
        <taxon>Ecdysozoa</taxon>
        <taxon>Arthropoda</taxon>
        <taxon>Hexapoda</taxon>
        <taxon>Insecta</taxon>
        <taxon>Pterygota</taxon>
        <taxon>Neoptera</taxon>
        <taxon>Endopterygota</taxon>
        <taxon>Hymenoptera</taxon>
        <taxon>Apocrita</taxon>
        <taxon>Aculeata</taxon>
        <taxon>Apoidea</taxon>
        <taxon>Anthophila</taxon>
        <taxon>Apidae</taxon>
        <taxon>Melipona</taxon>
    </lineage>
</organism>
<accession>A0A0M8ZSJ8</accession>
<dbReference type="EMBL" id="KQ435877">
    <property type="protein sequence ID" value="KOX70097.1"/>
    <property type="molecule type" value="Genomic_DNA"/>
</dbReference>
<proteinExistence type="predicted"/>
<dbReference type="AlphaFoldDB" id="A0A0M8ZSJ8"/>
<reference evidence="1 2" key="1">
    <citation type="submission" date="2015-07" db="EMBL/GenBank/DDBJ databases">
        <title>The genome of Melipona quadrifasciata.</title>
        <authorList>
            <person name="Pan H."/>
            <person name="Kapheim K."/>
        </authorList>
    </citation>
    <scope>NUCLEOTIDE SEQUENCE [LARGE SCALE GENOMIC DNA]</scope>
    <source>
        <strain evidence="1">0111107301</strain>
        <tissue evidence="1">Whole body</tissue>
    </source>
</reference>